<evidence type="ECO:0000256" key="1">
    <source>
        <dbReference type="ARBA" id="ARBA00022723"/>
    </source>
</evidence>
<name>A0A1Z4LXW8_9CYAN</name>
<dbReference type="PROSITE" id="PS00080">
    <property type="entry name" value="MULTICOPPER_OXIDASE2"/>
    <property type="match status" value="1"/>
</dbReference>
<evidence type="ECO:0000256" key="2">
    <source>
        <dbReference type="ARBA" id="ARBA00023002"/>
    </source>
</evidence>
<proteinExistence type="predicted"/>
<dbReference type="EMBL" id="AP018227">
    <property type="protein sequence ID" value="BAY86069.1"/>
    <property type="molecule type" value="Genomic_DNA"/>
</dbReference>
<dbReference type="InterPro" id="IPR045087">
    <property type="entry name" value="Cu-oxidase_fam"/>
</dbReference>
<keyword evidence="2" id="KW-0560">Oxidoreductase</keyword>
<dbReference type="Pfam" id="PF00394">
    <property type="entry name" value="Cu-oxidase"/>
    <property type="match status" value="1"/>
</dbReference>
<dbReference type="Gene3D" id="2.60.40.420">
    <property type="entry name" value="Cupredoxins - blue copper proteins"/>
    <property type="match status" value="3"/>
</dbReference>
<organism evidence="6 7">
    <name type="scientific">Calothrix parasitica NIES-267</name>
    <dbReference type="NCBI Taxonomy" id="1973488"/>
    <lineage>
        <taxon>Bacteria</taxon>
        <taxon>Bacillati</taxon>
        <taxon>Cyanobacteriota</taxon>
        <taxon>Cyanophyceae</taxon>
        <taxon>Nostocales</taxon>
        <taxon>Calotrichaceae</taxon>
        <taxon>Calothrix</taxon>
    </lineage>
</organism>
<dbReference type="Proteomes" id="UP000218418">
    <property type="component" value="Chromosome"/>
</dbReference>
<accession>A0A1Z4LXW8</accession>
<sequence length="487" mass="53994">MNRRQFLALSLAGAGGAIVTSCVRGNSSQSSPKASLKPAIDLPKLHKSSNGLLEVDLEASYRPVKLGDKQAYLLAYNGQVPAPRLEANPGDKVRIKFTNNLSNPTNLHQHGLHIPPTGNADNIFLNIKPRETFNYEFTIPKNHPAGTFWYHPHRHGLVAEQLFGGLAGLFIVRGDLDEIPEIKAAKEEFLVLQDFALDSEGKLIYSDAHMSLMSGREGDLITVNGEPNPSFSIPQNGLLRWRIINASPSRFYNLSLENHPFYLISTDGNALSEPVETNELLLTPGQRAEVLIKGDKQPGEYRLLNLPYNRGGMGMMGGGGMMGGNNDNNDTSAVLATLNYDSAVETIALPTKLLSVPALPEPKQVRSLKLNHGMRSGVGMAFLINGKSYERDRIDTQVKLNTVEDWEIVNTGTMDHPFHLHVNHFQVISRNGKPEPYRAWRDTVLVRKGETVRIRIPFRNYTGKTVYHCHILDHEDLGMMANLEIVS</sequence>
<dbReference type="InterPro" id="IPR011707">
    <property type="entry name" value="Cu-oxidase-like_N"/>
</dbReference>
<feature type="domain" description="Plastocyanin-like" evidence="4">
    <location>
        <begin position="364"/>
        <end position="484"/>
    </location>
</feature>
<evidence type="ECO:0000313" key="7">
    <source>
        <dbReference type="Proteomes" id="UP000218418"/>
    </source>
</evidence>
<dbReference type="GO" id="GO:0005507">
    <property type="term" value="F:copper ion binding"/>
    <property type="evidence" value="ECO:0007669"/>
    <property type="project" value="InterPro"/>
</dbReference>
<dbReference type="SUPFAM" id="SSF49503">
    <property type="entry name" value="Cupredoxins"/>
    <property type="match status" value="3"/>
</dbReference>
<gene>
    <name evidence="6" type="ORF">NIES267_55750</name>
</gene>
<keyword evidence="7" id="KW-1185">Reference proteome</keyword>
<dbReference type="CDD" id="cd13900">
    <property type="entry name" value="CuRO_3_Tth-MCO_like"/>
    <property type="match status" value="1"/>
</dbReference>
<dbReference type="CDD" id="cd13853">
    <property type="entry name" value="CuRO_1_Tth-MCO_like"/>
    <property type="match status" value="1"/>
</dbReference>
<dbReference type="Pfam" id="PF07731">
    <property type="entry name" value="Cu-oxidase_2"/>
    <property type="match status" value="1"/>
</dbReference>
<dbReference type="PANTHER" id="PTHR11709:SF2">
    <property type="entry name" value="MULTICOPPER OXIDASE LPR1"/>
    <property type="match status" value="1"/>
</dbReference>
<keyword evidence="1" id="KW-0479">Metal-binding</keyword>
<dbReference type="AlphaFoldDB" id="A0A1Z4LXW8"/>
<dbReference type="GO" id="GO:0016491">
    <property type="term" value="F:oxidoreductase activity"/>
    <property type="evidence" value="ECO:0007669"/>
    <property type="project" value="UniProtKB-KW"/>
</dbReference>
<feature type="domain" description="Plastocyanin-like" evidence="3">
    <location>
        <begin position="215"/>
        <end position="341"/>
    </location>
</feature>
<dbReference type="PANTHER" id="PTHR11709">
    <property type="entry name" value="MULTI-COPPER OXIDASE"/>
    <property type="match status" value="1"/>
</dbReference>
<evidence type="ECO:0000259" key="4">
    <source>
        <dbReference type="Pfam" id="PF07731"/>
    </source>
</evidence>
<protein>
    <submittedName>
        <fullName evidence="6">Type 3 multicopper oxidase</fullName>
    </submittedName>
</protein>
<dbReference type="PROSITE" id="PS51257">
    <property type="entry name" value="PROKAR_LIPOPROTEIN"/>
    <property type="match status" value="1"/>
</dbReference>
<feature type="domain" description="Plastocyanin-like" evidence="5">
    <location>
        <begin position="64"/>
        <end position="174"/>
    </location>
</feature>
<dbReference type="Pfam" id="PF07732">
    <property type="entry name" value="Cu-oxidase_3"/>
    <property type="match status" value="1"/>
</dbReference>
<dbReference type="InterPro" id="IPR002355">
    <property type="entry name" value="Cu_oxidase_Cu_BS"/>
</dbReference>
<evidence type="ECO:0000259" key="3">
    <source>
        <dbReference type="Pfam" id="PF00394"/>
    </source>
</evidence>
<reference evidence="6 7" key="1">
    <citation type="submission" date="2017-06" db="EMBL/GenBank/DDBJ databases">
        <title>Genome sequencing of cyanobaciteial culture collection at National Institute for Environmental Studies (NIES).</title>
        <authorList>
            <person name="Hirose Y."/>
            <person name="Shimura Y."/>
            <person name="Fujisawa T."/>
            <person name="Nakamura Y."/>
            <person name="Kawachi M."/>
        </authorList>
    </citation>
    <scope>NUCLEOTIDE SEQUENCE [LARGE SCALE GENOMIC DNA]</scope>
    <source>
        <strain evidence="6 7">NIES-267</strain>
    </source>
</reference>
<evidence type="ECO:0000313" key="6">
    <source>
        <dbReference type="EMBL" id="BAY86069.1"/>
    </source>
</evidence>
<dbReference type="InterPro" id="IPR001117">
    <property type="entry name" value="Cu-oxidase_2nd"/>
</dbReference>
<dbReference type="InterPro" id="IPR011706">
    <property type="entry name" value="Cu-oxidase_C"/>
</dbReference>
<evidence type="ECO:0000259" key="5">
    <source>
        <dbReference type="Pfam" id="PF07732"/>
    </source>
</evidence>
<dbReference type="CDD" id="cd13881">
    <property type="entry name" value="CuRO_2_McoC_like"/>
    <property type="match status" value="1"/>
</dbReference>
<dbReference type="InterPro" id="IPR008972">
    <property type="entry name" value="Cupredoxin"/>
</dbReference>